<sequence length="347" mass="38425">MATLTEASYYSRNIIKYGSIVVVILLAIRIGVAVFTTWWKRLHPPPPPPVTVEFGKLPALFPSTEKPEIKFRLETATGKLGEFGPQALVYLIPAKRGNLLALERATDLAKKMEFISEPTNSGTLYRWTKDKPLPSSLEIDIVSGDFTFDANWRVEPQLLTTSIAPSESEAIASARGWLSGMGLLEDDLEVGETRVTYLKVLGTDVVIAASPSEAQFVRVDLFRVNLEDARILPSNPDDGLVFVVALGSRYGRSQVVHGEYRYFPVDYTQTATYPLISVDTAWKRLAEGKAFLAILPKDLSEIAIRKVSLDYFDPPEAGLFLQPIFVFEGDGGFVGYVAAVSDEWIQE</sequence>
<evidence type="ECO:0000256" key="1">
    <source>
        <dbReference type="SAM" id="Phobius"/>
    </source>
</evidence>
<evidence type="ECO:0000313" key="2">
    <source>
        <dbReference type="EMBL" id="OGY18769.1"/>
    </source>
</evidence>
<gene>
    <name evidence="2" type="ORF">A2786_04720</name>
</gene>
<accession>A0A1G1VTP6</accession>
<organism evidence="2 3">
    <name type="scientific">Candidatus Chisholmbacteria bacterium RIFCSPHIGHO2_01_FULL_52_32</name>
    <dbReference type="NCBI Taxonomy" id="1797591"/>
    <lineage>
        <taxon>Bacteria</taxon>
        <taxon>Candidatus Chisholmiibacteriota</taxon>
    </lineage>
</organism>
<reference evidence="2 3" key="1">
    <citation type="journal article" date="2016" name="Nat. Commun.">
        <title>Thousands of microbial genomes shed light on interconnected biogeochemical processes in an aquifer system.</title>
        <authorList>
            <person name="Anantharaman K."/>
            <person name="Brown C.T."/>
            <person name="Hug L.A."/>
            <person name="Sharon I."/>
            <person name="Castelle C.J."/>
            <person name="Probst A.J."/>
            <person name="Thomas B.C."/>
            <person name="Singh A."/>
            <person name="Wilkins M.J."/>
            <person name="Karaoz U."/>
            <person name="Brodie E.L."/>
            <person name="Williams K.H."/>
            <person name="Hubbard S.S."/>
            <person name="Banfield J.F."/>
        </authorList>
    </citation>
    <scope>NUCLEOTIDE SEQUENCE [LARGE SCALE GENOMIC DNA]</scope>
</reference>
<dbReference type="AlphaFoldDB" id="A0A1G1VTP6"/>
<keyword evidence="1" id="KW-0812">Transmembrane</keyword>
<dbReference type="Proteomes" id="UP000179233">
    <property type="component" value="Unassembled WGS sequence"/>
</dbReference>
<name>A0A1G1VTP6_9BACT</name>
<dbReference type="EMBL" id="MHCJ01000003">
    <property type="protein sequence ID" value="OGY18769.1"/>
    <property type="molecule type" value="Genomic_DNA"/>
</dbReference>
<proteinExistence type="predicted"/>
<keyword evidence="1" id="KW-1133">Transmembrane helix</keyword>
<comment type="caution">
    <text evidence="2">The sequence shown here is derived from an EMBL/GenBank/DDBJ whole genome shotgun (WGS) entry which is preliminary data.</text>
</comment>
<feature type="transmembrane region" description="Helical" evidence="1">
    <location>
        <begin position="20"/>
        <end position="39"/>
    </location>
</feature>
<protein>
    <submittedName>
        <fullName evidence="2">Uncharacterized protein</fullName>
    </submittedName>
</protein>
<evidence type="ECO:0000313" key="3">
    <source>
        <dbReference type="Proteomes" id="UP000179233"/>
    </source>
</evidence>
<keyword evidence="1" id="KW-0472">Membrane</keyword>